<evidence type="ECO:0000313" key="3">
    <source>
        <dbReference type="EMBL" id="KAF0691394.1"/>
    </source>
</evidence>
<dbReference type="AlphaFoldDB" id="A0A485L7Q5"/>
<keyword evidence="2" id="KW-0732">Signal</keyword>
<sequence>MQRLGLIAASALVVVVQSHSWIGTSFLLPIFLPHASMRVECTNYVIQSDADRQQWNAAQCQGWPRCAATRGGVFGLEGPLQYQQNSSSCPASCPHGSTNEYTTTQPKATYMQGQRVCLAYPAKNHVAAPCTNQYIPDTFMRIFRSELGATVDPPLQQWPVQYGHLNGEHQNGVMDYQGFQNCPAFCDNKPNMDKALCTVCFDLEPDLALGDYSFHWEWRFNPGMDLFVSCWDVTVVPSTPSIATPSPPYTHGGLPGSTFAPTSPSSGGSPPVTTHGSNYGPPTTPPPPTTATPGGSYGSTTTPPSPTTTSSGGSHSSYGPPTAPPSPTTTSSSYGNGNSPTPTPPGKSNPYGELDCGE</sequence>
<feature type="compositionally biased region" description="Low complexity" evidence="1">
    <location>
        <begin position="291"/>
        <end position="320"/>
    </location>
</feature>
<proteinExistence type="predicted"/>
<gene>
    <name evidence="4" type="primary">Aste57867_17362</name>
    <name evidence="3" type="ORF">As57867_017302</name>
    <name evidence="4" type="ORF">ASTE57867_17362</name>
</gene>
<feature type="chain" id="PRO_5036116355" evidence="2">
    <location>
        <begin position="19"/>
        <end position="358"/>
    </location>
</feature>
<dbReference type="EMBL" id="VJMH01006145">
    <property type="protein sequence ID" value="KAF0691394.1"/>
    <property type="molecule type" value="Genomic_DNA"/>
</dbReference>
<protein>
    <submittedName>
        <fullName evidence="4">Aste57867_17362 protein</fullName>
    </submittedName>
</protein>
<evidence type="ECO:0000256" key="2">
    <source>
        <dbReference type="SAM" id="SignalP"/>
    </source>
</evidence>
<dbReference type="Proteomes" id="UP000332933">
    <property type="component" value="Unassembled WGS sequence"/>
</dbReference>
<feature type="compositionally biased region" description="Low complexity" evidence="1">
    <location>
        <begin position="256"/>
        <end position="281"/>
    </location>
</feature>
<evidence type="ECO:0000256" key="1">
    <source>
        <dbReference type="SAM" id="MobiDB-lite"/>
    </source>
</evidence>
<feature type="compositionally biased region" description="Low complexity" evidence="1">
    <location>
        <begin position="328"/>
        <end position="340"/>
    </location>
</feature>
<dbReference type="PANTHER" id="PTHR35559:SF1">
    <property type="entry name" value="CHITIN-BINDING TYPE-4 DOMAIN-CONTAINING PROTEIN"/>
    <property type="match status" value="1"/>
</dbReference>
<evidence type="ECO:0000313" key="5">
    <source>
        <dbReference type="Proteomes" id="UP000332933"/>
    </source>
</evidence>
<reference evidence="3" key="2">
    <citation type="submission" date="2019-06" db="EMBL/GenBank/DDBJ databases">
        <title>Genomics analysis of Aphanomyces spp. identifies a new class of oomycete effector associated with host adaptation.</title>
        <authorList>
            <person name="Gaulin E."/>
        </authorList>
    </citation>
    <scope>NUCLEOTIDE SEQUENCE</scope>
    <source>
        <strain evidence="3">CBS 578.67</strain>
    </source>
</reference>
<organism evidence="4 5">
    <name type="scientific">Aphanomyces stellatus</name>
    <dbReference type="NCBI Taxonomy" id="120398"/>
    <lineage>
        <taxon>Eukaryota</taxon>
        <taxon>Sar</taxon>
        <taxon>Stramenopiles</taxon>
        <taxon>Oomycota</taxon>
        <taxon>Saprolegniomycetes</taxon>
        <taxon>Saprolegniales</taxon>
        <taxon>Verrucalvaceae</taxon>
        <taxon>Aphanomyces</taxon>
    </lineage>
</organism>
<keyword evidence="5" id="KW-1185">Reference proteome</keyword>
<accession>A0A485L7Q5</accession>
<dbReference type="PANTHER" id="PTHR35559">
    <property type="entry name" value="CHITIN-BINDING TYPE-4 DOMAIN-CONTAINING PROTEIN"/>
    <property type="match status" value="1"/>
</dbReference>
<name>A0A485L7Q5_9STRA</name>
<dbReference type="EMBL" id="CAADRA010006166">
    <property type="protein sequence ID" value="VFT94118.1"/>
    <property type="molecule type" value="Genomic_DNA"/>
</dbReference>
<evidence type="ECO:0000313" key="4">
    <source>
        <dbReference type="EMBL" id="VFT94118.1"/>
    </source>
</evidence>
<reference evidence="4 5" key="1">
    <citation type="submission" date="2019-03" db="EMBL/GenBank/DDBJ databases">
        <authorList>
            <person name="Gaulin E."/>
            <person name="Dumas B."/>
        </authorList>
    </citation>
    <scope>NUCLEOTIDE SEQUENCE [LARGE SCALE GENOMIC DNA]</scope>
    <source>
        <strain evidence="4">CBS 568.67</strain>
    </source>
</reference>
<feature type="region of interest" description="Disordered" evidence="1">
    <location>
        <begin position="246"/>
        <end position="358"/>
    </location>
</feature>
<dbReference type="OrthoDB" id="165036at2759"/>
<feature type="signal peptide" evidence="2">
    <location>
        <begin position="1"/>
        <end position="18"/>
    </location>
</feature>